<dbReference type="eggNOG" id="COG2208">
    <property type="taxonomic scope" value="Bacteria"/>
</dbReference>
<dbReference type="InterPro" id="IPR036457">
    <property type="entry name" value="PPM-type-like_dom_sf"/>
</dbReference>
<dbReference type="Pfam" id="PF00672">
    <property type="entry name" value="HAMP"/>
    <property type="match status" value="1"/>
</dbReference>
<feature type="domain" description="HAMP" evidence="4">
    <location>
        <begin position="441"/>
        <end position="493"/>
    </location>
</feature>
<keyword evidence="3" id="KW-0812">Transmembrane</keyword>
<organism evidence="5 6">
    <name type="scientific">Terriglobus roseus (strain DSM 18391 / NRRL B-41598 / KBS 63)</name>
    <dbReference type="NCBI Taxonomy" id="926566"/>
    <lineage>
        <taxon>Bacteria</taxon>
        <taxon>Pseudomonadati</taxon>
        <taxon>Acidobacteriota</taxon>
        <taxon>Terriglobia</taxon>
        <taxon>Terriglobales</taxon>
        <taxon>Acidobacteriaceae</taxon>
        <taxon>Terriglobus</taxon>
    </lineage>
</organism>
<dbReference type="GO" id="GO:0016791">
    <property type="term" value="F:phosphatase activity"/>
    <property type="evidence" value="ECO:0007669"/>
    <property type="project" value="TreeGrafter"/>
</dbReference>
<dbReference type="SMART" id="SM00304">
    <property type="entry name" value="HAMP"/>
    <property type="match status" value="1"/>
</dbReference>
<reference evidence="5 6" key="1">
    <citation type="submission" date="2012-06" db="EMBL/GenBank/DDBJ databases">
        <title>Complete genome of Terriglobus roseus DSM 18391.</title>
        <authorList>
            <consortium name="US DOE Joint Genome Institute (JGI-PGF)"/>
            <person name="Lucas S."/>
            <person name="Copeland A."/>
            <person name="Lapidus A."/>
            <person name="Glavina del Rio T."/>
            <person name="Dalin E."/>
            <person name="Tice H."/>
            <person name="Bruce D."/>
            <person name="Goodwin L."/>
            <person name="Pitluck S."/>
            <person name="Peters L."/>
            <person name="Mikhailova N."/>
            <person name="Munk A.C.C."/>
            <person name="Kyrpides N."/>
            <person name="Mavromatis K."/>
            <person name="Ivanova N."/>
            <person name="Brettin T."/>
            <person name="Detter J.C."/>
            <person name="Han C."/>
            <person name="Larimer F."/>
            <person name="Land M."/>
            <person name="Hauser L."/>
            <person name="Markowitz V."/>
            <person name="Cheng J.-F."/>
            <person name="Hugenholtz P."/>
            <person name="Woyke T."/>
            <person name="Wu D."/>
            <person name="Brambilla E."/>
            <person name="Klenk H.-P."/>
            <person name="Eisen J.A."/>
        </authorList>
    </citation>
    <scope>NUCLEOTIDE SEQUENCE [LARGE SCALE GENOMIC DNA]</scope>
    <source>
        <strain evidence="6">DSM 18391 / NRRL B-41598 / KBS 63</strain>
    </source>
</reference>
<proteinExistence type="predicted"/>
<dbReference type="RefSeq" id="WP_014786155.1">
    <property type="nucleotide sequence ID" value="NC_018014.1"/>
</dbReference>
<dbReference type="GO" id="GO:0016020">
    <property type="term" value="C:membrane"/>
    <property type="evidence" value="ECO:0007669"/>
    <property type="project" value="InterPro"/>
</dbReference>
<dbReference type="OrthoDB" id="311592at2"/>
<dbReference type="SUPFAM" id="SSF81606">
    <property type="entry name" value="PP2C-like"/>
    <property type="match status" value="1"/>
</dbReference>
<dbReference type="eggNOG" id="COG5000">
    <property type="taxonomic scope" value="Bacteria"/>
</dbReference>
<keyword evidence="3" id="KW-1133">Transmembrane helix</keyword>
<dbReference type="SMART" id="SM00331">
    <property type="entry name" value="PP2C_SIG"/>
    <property type="match status" value="1"/>
</dbReference>
<dbReference type="CDD" id="cd06225">
    <property type="entry name" value="HAMP"/>
    <property type="match status" value="1"/>
</dbReference>
<dbReference type="EMBL" id="CP003379">
    <property type="protein sequence ID" value="AFL88628.1"/>
    <property type="molecule type" value="Genomic_DNA"/>
</dbReference>
<evidence type="ECO:0000256" key="1">
    <source>
        <dbReference type="ARBA" id="ARBA00022801"/>
    </source>
</evidence>
<dbReference type="InterPro" id="IPR003660">
    <property type="entry name" value="HAMP_dom"/>
</dbReference>
<sequence length="770" mass="83478">MPLVLRPRQQNMSDPLYAATGAPGPGPWRRVPMWVRLVWGLTALCFLLAYLPESLGSAASFLRWPLLAIGILSGVPVLYRAARHGMLWRLRNKLILTYLLIGLTPVVLFFTLVFLAAYVAAGQFAIHLAASHLQLQLDSMGTTDAGLAFGIAHRLEDGATVDSLMRFPNGFGGFGRGGPDRTPGTSGGPAGTRPAAAPTSAPTTPAADAPATAGTLPNSAGPGANAPGNAAGRILEGRQRAIYVDKTPVDTPGFAGNARSPLRMADWVGKRRFGQLKVFVADGGVLYMAVVDRVPAGHDHTVTVIGSVPVSEQLLNGVADGLGQVTLVPGLALQQKRRASLTAKELRRTRLVGGVRPPASSFFDYGVRFPSTLSVVNWETGEIQAVPFNVESRPSILFEQLFGSGLTGRISDTVRAVFLGICLVFAIFEIFAFYVAMRLTRTMTGSVEDLYAATLSIDSGNLAHRIQVQRDDQLADLCRSFNRMSWSLGRLIEEQKEKERMQSELSIAQEVQANLFPQASVRVPSLQLHGICRPARTVSGDYYDFLVFHDDNDNSRKITGLGLALGDISGKGISAALLMATLHSAVRAYRLASEELYGDTARALTHQESLECGELFESPARILSLLNKHLYRSTQPEKYATLFLAHYDDASGRLTYSNAGQLPPFILKRDGRVIRLDKGGTVVGLMDGMHYEQETVTLDTGDLLIAYSDGVTEPENDFGEFGEDRLLEVVREHRDQPLEVISHEVMAALDAWIGGGEQPDDITLVLARKM</sequence>
<feature type="transmembrane region" description="Helical" evidence="3">
    <location>
        <begin position="33"/>
        <end position="52"/>
    </location>
</feature>
<dbReference type="AlphaFoldDB" id="I3ZHB0"/>
<feature type="transmembrane region" description="Helical" evidence="3">
    <location>
        <begin position="416"/>
        <end position="436"/>
    </location>
</feature>
<dbReference type="Gene3D" id="6.10.340.10">
    <property type="match status" value="1"/>
</dbReference>
<dbReference type="InterPro" id="IPR001932">
    <property type="entry name" value="PPM-type_phosphatase-like_dom"/>
</dbReference>
<dbReference type="PANTHER" id="PTHR43156">
    <property type="entry name" value="STAGE II SPORULATION PROTEIN E-RELATED"/>
    <property type="match status" value="1"/>
</dbReference>
<protein>
    <submittedName>
        <fullName evidence="5">Serine phosphatase RsbU, regulator of sigma subunit</fullName>
    </submittedName>
</protein>
<keyword evidence="1" id="KW-0378">Hydrolase</keyword>
<dbReference type="STRING" id="926566.Terro_2367"/>
<evidence type="ECO:0000259" key="4">
    <source>
        <dbReference type="PROSITE" id="PS50885"/>
    </source>
</evidence>
<gene>
    <name evidence="5" type="ordered locus">Terro_2367</name>
</gene>
<dbReference type="PROSITE" id="PS50885">
    <property type="entry name" value="HAMP"/>
    <property type="match status" value="1"/>
</dbReference>
<evidence type="ECO:0000256" key="2">
    <source>
        <dbReference type="SAM" id="MobiDB-lite"/>
    </source>
</evidence>
<evidence type="ECO:0000256" key="3">
    <source>
        <dbReference type="SAM" id="Phobius"/>
    </source>
</evidence>
<feature type="region of interest" description="Disordered" evidence="2">
    <location>
        <begin position="172"/>
        <end position="231"/>
    </location>
</feature>
<dbReference type="HOGENOM" id="CLU_388719_0_0_0"/>
<name>I3ZHB0_TERRK</name>
<dbReference type="Pfam" id="PF07228">
    <property type="entry name" value="SpoIIE"/>
    <property type="match status" value="1"/>
</dbReference>
<dbReference type="KEGG" id="trs:Terro_2367"/>
<keyword evidence="3" id="KW-0472">Membrane</keyword>
<accession>I3ZHB0</accession>
<dbReference type="PANTHER" id="PTHR43156:SF2">
    <property type="entry name" value="STAGE II SPORULATION PROTEIN E"/>
    <property type="match status" value="1"/>
</dbReference>
<dbReference type="GO" id="GO:0007165">
    <property type="term" value="P:signal transduction"/>
    <property type="evidence" value="ECO:0007669"/>
    <property type="project" value="InterPro"/>
</dbReference>
<keyword evidence="6" id="KW-1185">Reference proteome</keyword>
<dbReference type="Proteomes" id="UP000006056">
    <property type="component" value="Chromosome"/>
</dbReference>
<feature type="transmembrane region" description="Helical" evidence="3">
    <location>
        <begin position="94"/>
        <end position="121"/>
    </location>
</feature>
<dbReference type="Gene3D" id="3.60.40.10">
    <property type="entry name" value="PPM-type phosphatase domain"/>
    <property type="match status" value="1"/>
</dbReference>
<feature type="transmembrane region" description="Helical" evidence="3">
    <location>
        <begin position="64"/>
        <end position="82"/>
    </location>
</feature>
<dbReference type="SUPFAM" id="SSF158472">
    <property type="entry name" value="HAMP domain-like"/>
    <property type="match status" value="1"/>
</dbReference>
<feature type="compositionally biased region" description="Low complexity" evidence="2">
    <location>
        <begin position="191"/>
        <end position="231"/>
    </location>
</feature>
<dbReference type="InterPro" id="IPR052016">
    <property type="entry name" value="Bact_Sigma-Reg"/>
</dbReference>
<evidence type="ECO:0000313" key="5">
    <source>
        <dbReference type="EMBL" id="AFL88628.1"/>
    </source>
</evidence>
<evidence type="ECO:0000313" key="6">
    <source>
        <dbReference type="Proteomes" id="UP000006056"/>
    </source>
</evidence>